<keyword evidence="7 12" id="KW-0862">Zinc</keyword>
<keyword evidence="8 12" id="KW-0482">Metalloprotease</keyword>
<evidence type="ECO:0000256" key="1">
    <source>
        <dbReference type="ARBA" id="ARBA00004123"/>
    </source>
</evidence>
<dbReference type="SMART" id="SM00451">
    <property type="entry name" value="ZnF_U1"/>
    <property type="match status" value="1"/>
</dbReference>
<evidence type="ECO:0000256" key="4">
    <source>
        <dbReference type="ARBA" id="ARBA00022723"/>
    </source>
</evidence>
<accession>A0ABY8UHC0</accession>
<name>A0ABY8UHC0_TETOB</name>
<dbReference type="PROSITE" id="PS50171">
    <property type="entry name" value="ZF_MATRIN"/>
    <property type="match status" value="1"/>
</dbReference>
<dbReference type="InterPro" id="IPR000690">
    <property type="entry name" value="Matrin/U1-C_Znf_C2H2"/>
</dbReference>
<feature type="region of interest" description="Disordered" evidence="13">
    <location>
        <begin position="230"/>
        <end position="266"/>
    </location>
</feature>
<dbReference type="EMBL" id="CP126219">
    <property type="protein sequence ID" value="WIA20891.1"/>
    <property type="molecule type" value="Genomic_DNA"/>
</dbReference>
<evidence type="ECO:0000256" key="3">
    <source>
        <dbReference type="ARBA" id="ARBA00022670"/>
    </source>
</evidence>
<dbReference type="InterPro" id="IPR045090">
    <property type="entry name" value="Pept_M3A_M3B"/>
</dbReference>
<dbReference type="SUPFAM" id="SSF55486">
    <property type="entry name" value="Metalloproteases ('zincins'), catalytic domain"/>
    <property type="match status" value="1"/>
</dbReference>
<keyword evidence="3 12" id="KW-0645">Protease</keyword>
<organism evidence="15 16">
    <name type="scientific">Tetradesmus obliquus</name>
    <name type="common">Green alga</name>
    <name type="synonym">Acutodesmus obliquus</name>
    <dbReference type="NCBI Taxonomy" id="3088"/>
    <lineage>
        <taxon>Eukaryota</taxon>
        <taxon>Viridiplantae</taxon>
        <taxon>Chlorophyta</taxon>
        <taxon>core chlorophytes</taxon>
        <taxon>Chlorophyceae</taxon>
        <taxon>CS clade</taxon>
        <taxon>Sphaeropleales</taxon>
        <taxon>Scenedesmaceae</taxon>
        <taxon>Tetradesmus</taxon>
    </lineage>
</organism>
<dbReference type="Gene3D" id="3.30.160.60">
    <property type="entry name" value="Classic Zinc Finger"/>
    <property type="match status" value="1"/>
</dbReference>
<dbReference type="Pfam" id="PF19310">
    <property type="entry name" value="TOP_N"/>
    <property type="match status" value="1"/>
</dbReference>
<keyword evidence="4 12" id="KW-0479">Metal-binding</keyword>
<keyword evidence="6 12" id="KW-0378">Hydrolase</keyword>
<dbReference type="CDD" id="cd06456">
    <property type="entry name" value="M3A_DCP"/>
    <property type="match status" value="1"/>
</dbReference>
<dbReference type="SUPFAM" id="SSF57667">
    <property type="entry name" value="beta-beta-alpha zinc fingers"/>
    <property type="match status" value="1"/>
</dbReference>
<dbReference type="InterPro" id="IPR003604">
    <property type="entry name" value="Matrin/U1-like-C_Znf_C2H2"/>
</dbReference>
<feature type="domain" description="Matrin-type" evidence="14">
    <location>
        <begin position="11"/>
        <end position="42"/>
    </location>
</feature>
<gene>
    <name evidence="15" type="ORF">OEZ85_005237</name>
</gene>
<evidence type="ECO:0000256" key="12">
    <source>
        <dbReference type="RuleBase" id="RU003435"/>
    </source>
</evidence>
<dbReference type="PANTHER" id="PTHR11804:SF83">
    <property type="entry name" value="LD37516P"/>
    <property type="match status" value="1"/>
</dbReference>
<dbReference type="InterPro" id="IPR013085">
    <property type="entry name" value="U1-CZ_Znf_C2H2"/>
</dbReference>
<evidence type="ECO:0000256" key="2">
    <source>
        <dbReference type="ARBA" id="ARBA00006040"/>
    </source>
</evidence>
<keyword evidence="5" id="KW-0863">Zinc-finger</keyword>
<dbReference type="Gene3D" id="1.10.1370.40">
    <property type="match status" value="1"/>
</dbReference>
<dbReference type="PANTHER" id="PTHR11804">
    <property type="entry name" value="PROTEASE M3 THIMET OLIGOPEPTIDASE-RELATED"/>
    <property type="match status" value="1"/>
</dbReference>
<dbReference type="EC" id="3.4.24.70" evidence="11"/>
<dbReference type="Gene3D" id="3.40.390.10">
    <property type="entry name" value="Collagenase (Catalytic Domain)"/>
    <property type="match status" value="1"/>
</dbReference>
<feature type="compositionally biased region" description="Basic and acidic residues" evidence="13">
    <location>
        <begin position="250"/>
        <end position="266"/>
    </location>
</feature>
<dbReference type="InterPro" id="IPR036236">
    <property type="entry name" value="Znf_C2H2_sf"/>
</dbReference>
<protein>
    <recommendedName>
        <fullName evidence="11">oligopeptidase A</fullName>
        <ecNumber evidence="11">3.4.24.70</ecNumber>
    </recommendedName>
</protein>
<dbReference type="Pfam" id="PF01432">
    <property type="entry name" value="Peptidase_M3"/>
    <property type="match status" value="1"/>
</dbReference>
<evidence type="ECO:0000256" key="8">
    <source>
        <dbReference type="ARBA" id="ARBA00023049"/>
    </source>
</evidence>
<comment type="catalytic activity">
    <reaction evidence="10">
        <text>Hydrolysis of oligopeptides, with broad specificity. Gly or Ala commonly occur as P1 or P1' residues, but more distant residues are also important, as is shown by the fact that Z-Gly-Pro-Gly-|-Gly-Pro-Ala is cleaved, but not Z-(Gly)(5).</text>
        <dbReference type="EC" id="3.4.24.70"/>
    </reaction>
</comment>
<comment type="cofactor">
    <cofactor evidence="12">
        <name>Zn(2+)</name>
        <dbReference type="ChEBI" id="CHEBI:29105"/>
    </cofactor>
    <text evidence="12">Binds 1 zinc ion.</text>
</comment>
<evidence type="ECO:0000256" key="13">
    <source>
        <dbReference type="SAM" id="MobiDB-lite"/>
    </source>
</evidence>
<dbReference type="InterPro" id="IPR045666">
    <property type="entry name" value="OpdA_N"/>
</dbReference>
<comment type="subcellular location">
    <subcellularLocation>
        <location evidence="1">Nucleus</location>
    </subcellularLocation>
</comment>
<dbReference type="Pfam" id="PF06220">
    <property type="entry name" value="zf-U1"/>
    <property type="match status" value="1"/>
</dbReference>
<dbReference type="InterPro" id="IPR024077">
    <property type="entry name" value="Neurolysin/TOP_dom2"/>
</dbReference>
<dbReference type="InterPro" id="IPR034005">
    <property type="entry name" value="M3A_DCP"/>
</dbReference>
<evidence type="ECO:0000256" key="5">
    <source>
        <dbReference type="ARBA" id="ARBA00022771"/>
    </source>
</evidence>
<proteinExistence type="inferred from homology"/>
<evidence type="ECO:0000313" key="15">
    <source>
        <dbReference type="EMBL" id="WIA20891.1"/>
    </source>
</evidence>
<evidence type="ECO:0000259" key="14">
    <source>
        <dbReference type="PROSITE" id="PS50171"/>
    </source>
</evidence>
<evidence type="ECO:0000313" key="16">
    <source>
        <dbReference type="Proteomes" id="UP001244341"/>
    </source>
</evidence>
<comment type="similarity">
    <text evidence="2 12">Belongs to the peptidase M3 family.</text>
</comment>
<dbReference type="Gene3D" id="1.10.1370.10">
    <property type="entry name" value="Neurolysin, domain 3"/>
    <property type="match status" value="1"/>
</dbReference>
<evidence type="ECO:0000256" key="9">
    <source>
        <dbReference type="ARBA" id="ARBA00023242"/>
    </source>
</evidence>
<dbReference type="InterPro" id="IPR024079">
    <property type="entry name" value="MetalloPept_cat_dom_sf"/>
</dbReference>
<evidence type="ECO:0000256" key="11">
    <source>
        <dbReference type="ARBA" id="ARBA00026100"/>
    </source>
</evidence>
<evidence type="ECO:0000256" key="6">
    <source>
        <dbReference type="ARBA" id="ARBA00022801"/>
    </source>
</evidence>
<dbReference type="InterPro" id="IPR001567">
    <property type="entry name" value="Pept_M3A_M3B_dom"/>
</dbReference>
<keyword evidence="16" id="KW-1185">Reference proteome</keyword>
<reference evidence="15 16" key="1">
    <citation type="submission" date="2023-05" db="EMBL/GenBank/DDBJ databases">
        <title>A 100% complete, gapless, phased diploid assembly of the Scenedesmus obliquus UTEX 3031 genome.</title>
        <authorList>
            <person name="Biondi T.C."/>
            <person name="Hanschen E.R."/>
            <person name="Kwon T."/>
            <person name="Eng W."/>
            <person name="Kruse C.P.S."/>
            <person name="Koehler S.I."/>
            <person name="Kunde Y."/>
            <person name="Gleasner C.D."/>
            <person name="You Mak K.T."/>
            <person name="Polle J."/>
            <person name="Hovde B.T."/>
            <person name="Starkenburg S.R."/>
        </authorList>
    </citation>
    <scope>NUCLEOTIDE SEQUENCE [LARGE SCALE GENOMIC DNA]</scope>
    <source>
        <strain evidence="15 16">DOE0152z</strain>
    </source>
</reference>
<sequence length="1004" mass="109332">MTERWKSNPMYWCELCRVWMNDSKAAKFNHEQGVKHKENLARKLRDMSKKADAEKQQEEHAIAAMDSIEAKARKQYEADQAAAQAQAGKWVWHEGSGYYYNAAHRWYFDVKTSYYYGGEPVAWTQQPGIPSAAMFGVAPFEGGDAAAQAAAKAAAAAAASKAGGGGAAGSSKPAAAGAAADGQNVRVVKKVVQLPSHPLSGVGGHAMPVSGRIGGAKGVGIADPAAAAAADAQKRKREGSSSSAAAAAGKDAKKPQDPAEAEALARREAARQRLKLGQLPLWDKIKPEHIQPAVATLIEEETASLDFLEQDLLAGNGAVSFDRIFKPLTQIQLRTDFVSGQFSHLSDVMSTDALRAAVEAVTPALVGFRLRLGQSKPIYNALNTLNSSTDMWQQLSPEQQRLVSKTLTEMAGNGVGLEADKKAAFNEIKNKLEQLQNQFSNNVLDAKGAFKLLVTDQADVAGLAATTLALAAQNAAADGHTTATASAGPWLLKLDGNTYSAVMSSAHNRELRQKMYVAEKTAASAGQYDNSGLVRDILKLRQQLAGLLGYTSWGEYRATSKMASIDQAIDLMQQMVSASQPAAAREHEQLTAFARQHSGDPQLRLQWWDVEYYSERQKEALFNLNQQELQQYLPLDSVLKGLFDLAQKAYGISIVKAVHDGDNTPHVWHKDVTLYQVYNQGTQQPIAYFWTDLYARPGSKSGGAWENGIVSGAKLWLTPSPAALRARQLPGGSSNPGFYTPGLATEQHEWLEAAPQLLPAAIVVCNQSPPVAGGPSLMNLREVETLFHEFGHASQDMLTTVKLGLAAGIRNIELDAVEIPSMMQEKWVYDPAIFASIARHWQTQQPLPQPMFDQIAGLQTYRSGTMFALQLSKALTDLKLHSSYDVQAAQSCPGDVYLDTLAQIAPMAPWPGDKFLNQFRHLFYYGYDAGYYSYYWADIISADIHAAFAEAGLDNATAMSEVGRRYRDTFLSLGGSVHPQEVFRRFMGREPSIGAWLRYNGLQQ</sequence>
<evidence type="ECO:0000256" key="7">
    <source>
        <dbReference type="ARBA" id="ARBA00022833"/>
    </source>
</evidence>
<keyword evidence="9" id="KW-0539">Nucleus</keyword>
<evidence type="ECO:0000256" key="10">
    <source>
        <dbReference type="ARBA" id="ARBA00024603"/>
    </source>
</evidence>
<dbReference type="Proteomes" id="UP001244341">
    <property type="component" value="Chromosome 12b"/>
</dbReference>